<keyword evidence="1" id="KW-0031">Aminopeptidase</keyword>
<dbReference type="AlphaFoldDB" id="A0A2T5FWJ1"/>
<keyword evidence="9" id="KW-1185">Reference proteome</keyword>
<dbReference type="GO" id="GO:0004177">
    <property type="term" value="F:aminopeptidase activity"/>
    <property type="evidence" value="ECO:0007669"/>
    <property type="project" value="UniProtKB-KW"/>
</dbReference>
<keyword evidence="3" id="KW-0479">Metal-binding</keyword>
<evidence type="ECO:0000256" key="1">
    <source>
        <dbReference type="ARBA" id="ARBA00022438"/>
    </source>
</evidence>
<dbReference type="SUPFAM" id="SSF53187">
    <property type="entry name" value="Zn-dependent exopeptidases"/>
    <property type="match status" value="1"/>
</dbReference>
<comment type="caution">
    <text evidence="8">The sequence shown here is derived from an EMBL/GenBank/DDBJ whole genome shotgun (WGS) entry which is preliminary data.</text>
</comment>
<evidence type="ECO:0000259" key="7">
    <source>
        <dbReference type="Pfam" id="PF04389"/>
    </source>
</evidence>
<organism evidence="8 9">
    <name type="scientific">Sphingomonas oleivorans</name>
    <dbReference type="NCBI Taxonomy" id="1735121"/>
    <lineage>
        <taxon>Bacteria</taxon>
        <taxon>Pseudomonadati</taxon>
        <taxon>Pseudomonadota</taxon>
        <taxon>Alphaproteobacteria</taxon>
        <taxon>Sphingomonadales</taxon>
        <taxon>Sphingomonadaceae</taxon>
        <taxon>Sphingomonas</taxon>
    </lineage>
</organism>
<keyword evidence="5" id="KW-0378">Hydrolase</keyword>
<accession>A0A2T5FWJ1</accession>
<keyword evidence="2" id="KW-0645">Protease</keyword>
<evidence type="ECO:0000256" key="3">
    <source>
        <dbReference type="ARBA" id="ARBA00022723"/>
    </source>
</evidence>
<dbReference type="InterPro" id="IPR007484">
    <property type="entry name" value="Peptidase_M28"/>
</dbReference>
<dbReference type="GO" id="GO:0006508">
    <property type="term" value="P:proteolysis"/>
    <property type="evidence" value="ECO:0007669"/>
    <property type="project" value="UniProtKB-KW"/>
</dbReference>
<keyword evidence="6" id="KW-0862">Zinc</keyword>
<dbReference type="PANTHER" id="PTHR12147">
    <property type="entry name" value="METALLOPEPTIDASE M28 FAMILY MEMBER"/>
    <property type="match status" value="1"/>
</dbReference>
<dbReference type="Pfam" id="PF04389">
    <property type="entry name" value="Peptidase_M28"/>
    <property type="match status" value="1"/>
</dbReference>
<dbReference type="GO" id="GO:0008235">
    <property type="term" value="F:metalloexopeptidase activity"/>
    <property type="evidence" value="ECO:0007669"/>
    <property type="project" value="InterPro"/>
</dbReference>
<name>A0A2T5FWJ1_9SPHN</name>
<evidence type="ECO:0000256" key="2">
    <source>
        <dbReference type="ARBA" id="ARBA00022670"/>
    </source>
</evidence>
<protein>
    <submittedName>
        <fullName evidence="8">Peptidase M28</fullName>
    </submittedName>
</protein>
<dbReference type="PANTHER" id="PTHR12147:SF56">
    <property type="entry name" value="AMINOPEPTIDASE YDR415C-RELATED"/>
    <property type="match status" value="1"/>
</dbReference>
<evidence type="ECO:0000313" key="8">
    <source>
        <dbReference type="EMBL" id="PTQ10151.1"/>
    </source>
</evidence>
<dbReference type="GO" id="GO:0046872">
    <property type="term" value="F:metal ion binding"/>
    <property type="evidence" value="ECO:0007669"/>
    <property type="project" value="UniProtKB-KW"/>
</dbReference>
<sequence>MGKIALAIACLAGAADAEPPISEASLMRHIATLAGDAMEGRRPGTAGGERAVAYIVEQMQAIGLQPGAKDGGWLQPVKLVERRPVSTGMTASLGGTTVVLDPGDLILIGREAETRIASAPLIFAGFATGAALDGVDLKGAIVLLLAGKPQGAGEVPNMAERRAELVRRGAAGLIVPMAAGLPWAEVRRQYEAGRIVSAEAPEPGLQGAISHFGWSRIATAAGSEAMKLVAEAGTADFRARPIGHVAIDVRTEVHGFESHNVIGRLAGTTRPDEAILYLAHWDHLGLCRPAGTKDRICNGAVDNASGVALMLETARLLAQAPRPGRSLMFMATTAEESGLLGARAFVRDPPVPLGSIRAAINFDTVAVAPRGRAIATIGRGMTPLDPLVDAAARAVGRTSDTRTVQNMLVERQDGWALIQAGVPAIMPGSAFADMERLNRFLAGDYHGPGDEAGKGIELGGAAEDGAFFVMLGRLLADPERFPTVSR</sequence>
<gene>
    <name evidence="8" type="ORF">CLG96_13570</name>
</gene>
<evidence type="ECO:0000256" key="6">
    <source>
        <dbReference type="ARBA" id="ARBA00022833"/>
    </source>
</evidence>
<dbReference type="EMBL" id="NWBU01000010">
    <property type="protein sequence ID" value="PTQ10151.1"/>
    <property type="molecule type" value="Genomic_DNA"/>
</dbReference>
<feature type="domain" description="Peptidase M28" evidence="7">
    <location>
        <begin position="260"/>
        <end position="452"/>
    </location>
</feature>
<proteinExistence type="predicted"/>
<reference evidence="8 9" key="1">
    <citation type="submission" date="2017-09" db="EMBL/GenBank/DDBJ databases">
        <title>Sphingomonas panjinensis sp.nov., isolated from oil-contaminated soil.</title>
        <authorList>
            <person name="Wang L."/>
            <person name="Chen L."/>
        </authorList>
    </citation>
    <scope>NUCLEOTIDE SEQUENCE [LARGE SCALE GENOMIC DNA]</scope>
    <source>
        <strain evidence="8 9">FW-11</strain>
    </source>
</reference>
<dbReference type="Gene3D" id="3.40.630.10">
    <property type="entry name" value="Zn peptidases"/>
    <property type="match status" value="2"/>
</dbReference>
<evidence type="ECO:0000256" key="5">
    <source>
        <dbReference type="ARBA" id="ARBA00022801"/>
    </source>
</evidence>
<evidence type="ECO:0000256" key="4">
    <source>
        <dbReference type="ARBA" id="ARBA00022729"/>
    </source>
</evidence>
<keyword evidence="4" id="KW-0732">Signal</keyword>
<dbReference type="Proteomes" id="UP000244162">
    <property type="component" value="Unassembled WGS sequence"/>
</dbReference>
<evidence type="ECO:0000313" key="9">
    <source>
        <dbReference type="Proteomes" id="UP000244162"/>
    </source>
</evidence>
<dbReference type="InterPro" id="IPR045175">
    <property type="entry name" value="M28_fam"/>
</dbReference>